<name>A0A1H6JCK0_MAGFU</name>
<dbReference type="Pfam" id="PF13487">
    <property type="entry name" value="HD_5"/>
    <property type="match status" value="1"/>
</dbReference>
<dbReference type="PROSITE" id="PS51832">
    <property type="entry name" value="HD_GYP"/>
    <property type="match status" value="1"/>
</dbReference>
<evidence type="ECO:0000256" key="1">
    <source>
        <dbReference type="PROSITE-ProRule" id="PRU00169"/>
    </source>
</evidence>
<dbReference type="PROSITE" id="PS50110">
    <property type="entry name" value="RESPONSE_REGULATORY"/>
    <property type="match status" value="1"/>
</dbReference>
<reference evidence="5" key="1">
    <citation type="submission" date="2016-10" db="EMBL/GenBank/DDBJ databases">
        <authorList>
            <person name="Varghese N."/>
            <person name="Submissions S."/>
        </authorList>
    </citation>
    <scope>NUCLEOTIDE SEQUENCE [LARGE SCALE GENOMIC DNA]</scope>
    <source>
        <strain evidence="5">DSM 13234</strain>
    </source>
</reference>
<dbReference type="SMART" id="SM00448">
    <property type="entry name" value="REC"/>
    <property type="match status" value="1"/>
</dbReference>
<sequence>MHIPMHVPLISVIDSNATNRAKVAEVLMSMYRVNQYPDAERGWHGLRIAPPRVVLIDDEIPPHGGFALIHQMRQEPVLAEVAVVLVSRHDKAEIASALSQCGANACLPKPYGRNHLIRTISALINHDVESRWNELTDPSRQALKGTVEIFNDISDSIAAGEPVRFTSVKDACAPLVDAIGTNDVRGILDGVKEHDNYSYAHSLRVATLLSLFGHTLGLPREDLMMLASGGLLHDVGKVAIPHEILNKPGRLTEAEFAVMKGHVTETIRYLDAGAAIPRPVVIIAAQHHEKLDGTGYPLGLPKGELNELARMASIADVFSALTDRRVYKPAMEAEKALTLMTEQMSHHLDQHLLRLFRTMLLDAVRD</sequence>
<dbReference type="EMBL" id="FNWO01000014">
    <property type="protein sequence ID" value="SEH56562.1"/>
    <property type="molecule type" value="Genomic_DNA"/>
</dbReference>
<gene>
    <name evidence="4" type="ORF">SAMN04244559_02976</name>
</gene>
<dbReference type="InterPro" id="IPR001789">
    <property type="entry name" value="Sig_transdc_resp-reg_receiver"/>
</dbReference>
<dbReference type="SUPFAM" id="SSF109604">
    <property type="entry name" value="HD-domain/PDEase-like"/>
    <property type="match status" value="1"/>
</dbReference>
<dbReference type="CDD" id="cd00077">
    <property type="entry name" value="HDc"/>
    <property type="match status" value="1"/>
</dbReference>
<dbReference type="Gene3D" id="3.40.50.2300">
    <property type="match status" value="1"/>
</dbReference>
<dbReference type="SUPFAM" id="SSF52172">
    <property type="entry name" value="CheY-like"/>
    <property type="match status" value="1"/>
</dbReference>
<proteinExistence type="predicted"/>
<dbReference type="GO" id="GO:0008081">
    <property type="term" value="F:phosphoric diester hydrolase activity"/>
    <property type="evidence" value="ECO:0007669"/>
    <property type="project" value="UniProtKB-ARBA"/>
</dbReference>
<evidence type="ECO:0000313" key="5">
    <source>
        <dbReference type="Proteomes" id="UP000182983"/>
    </source>
</evidence>
<dbReference type="PANTHER" id="PTHR45228">
    <property type="entry name" value="CYCLIC DI-GMP PHOSPHODIESTERASE TM_0186-RELATED"/>
    <property type="match status" value="1"/>
</dbReference>
<dbReference type="InterPro" id="IPR003607">
    <property type="entry name" value="HD/PDEase_dom"/>
</dbReference>
<evidence type="ECO:0000313" key="4">
    <source>
        <dbReference type="EMBL" id="SEH56562.1"/>
    </source>
</evidence>
<dbReference type="InterPro" id="IPR052020">
    <property type="entry name" value="Cyclic_di-GMP/3'3'-cGAMP_PDE"/>
</dbReference>
<dbReference type="Pfam" id="PF00072">
    <property type="entry name" value="Response_reg"/>
    <property type="match status" value="1"/>
</dbReference>
<dbReference type="Gene3D" id="1.10.3210.10">
    <property type="entry name" value="Hypothetical protein af1432"/>
    <property type="match status" value="1"/>
</dbReference>
<dbReference type="SMART" id="SM00471">
    <property type="entry name" value="HDc"/>
    <property type="match status" value="1"/>
</dbReference>
<feature type="domain" description="Response regulatory" evidence="2">
    <location>
        <begin position="9"/>
        <end position="124"/>
    </location>
</feature>
<feature type="modified residue" description="4-aspartylphosphate" evidence="1">
    <location>
        <position position="57"/>
    </location>
</feature>
<protein>
    <submittedName>
        <fullName evidence="4">Response regulator receiver domain-containing protein</fullName>
    </submittedName>
</protein>
<evidence type="ECO:0000259" key="3">
    <source>
        <dbReference type="PROSITE" id="PS51832"/>
    </source>
</evidence>
<accession>A0A1H6JCK0</accession>
<dbReference type="AlphaFoldDB" id="A0A1H6JCK0"/>
<organism evidence="4 5">
    <name type="scientific">Magnetospirillum fulvum</name>
    <name type="common">Rhodospirillum fulvum</name>
    <dbReference type="NCBI Taxonomy" id="1082"/>
    <lineage>
        <taxon>Bacteria</taxon>
        <taxon>Pseudomonadati</taxon>
        <taxon>Pseudomonadota</taxon>
        <taxon>Alphaproteobacteria</taxon>
        <taxon>Rhodospirillales</taxon>
        <taxon>Rhodospirillaceae</taxon>
        <taxon>Magnetospirillum</taxon>
    </lineage>
</organism>
<dbReference type="GO" id="GO:0000160">
    <property type="term" value="P:phosphorelay signal transduction system"/>
    <property type="evidence" value="ECO:0007669"/>
    <property type="project" value="InterPro"/>
</dbReference>
<dbReference type="InterPro" id="IPR011006">
    <property type="entry name" value="CheY-like_superfamily"/>
</dbReference>
<evidence type="ECO:0000259" key="2">
    <source>
        <dbReference type="PROSITE" id="PS50110"/>
    </source>
</evidence>
<feature type="domain" description="HD-GYP" evidence="3">
    <location>
        <begin position="176"/>
        <end position="366"/>
    </location>
</feature>
<keyword evidence="1" id="KW-0597">Phosphoprotein</keyword>
<dbReference type="Proteomes" id="UP000182983">
    <property type="component" value="Unassembled WGS sequence"/>
</dbReference>
<keyword evidence="5" id="KW-1185">Reference proteome</keyword>
<dbReference type="InterPro" id="IPR037522">
    <property type="entry name" value="HD_GYP_dom"/>
</dbReference>